<sequence length="333" mass="38810">MPDDILITILSYLTVKEAAVTSHLSKRWRHLWRRTVHLDFEDNGRKEQILLQPKLRLPARNRYINWVNRVMCHHNSPMIEDFVISFNLDKQSKGAITKWIEFAMSKNVQNLELNLMEDEDGFSDDVRNFVFPIKIFIKKTRLSCRQHSMNVPPMPFTMVREIKFLKTLILKCVNINDETIGEMMKSCQVLEHLHIHNSGHLVKLIIRGPALALRKLEIRQCLGLQSIEIRDSNLALFEYLGSGIPLTLNNNPSLETVYLGAGYSGIENNLFQQISGCLPYLRNLRLNIYRPKVNLLTFQRSMFPLFPITNFLTMLPYCSRIICTFFLSLRCLK</sequence>
<dbReference type="SUPFAM" id="SSF81383">
    <property type="entry name" value="F-box domain"/>
    <property type="match status" value="1"/>
</dbReference>
<dbReference type="InterPro" id="IPR055357">
    <property type="entry name" value="LRR_At1g61320_AtMIF1"/>
</dbReference>
<organism evidence="2 3">
    <name type="scientific">Helianthus annuus</name>
    <name type="common">Common sunflower</name>
    <dbReference type="NCBI Taxonomy" id="4232"/>
    <lineage>
        <taxon>Eukaryota</taxon>
        <taxon>Viridiplantae</taxon>
        <taxon>Streptophyta</taxon>
        <taxon>Embryophyta</taxon>
        <taxon>Tracheophyta</taxon>
        <taxon>Spermatophyta</taxon>
        <taxon>Magnoliopsida</taxon>
        <taxon>eudicotyledons</taxon>
        <taxon>Gunneridae</taxon>
        <taxon>Pentapetalae</taxon>
        <taxon>asterids</taxon>
        <taxon>campanulids</taxon>
        <taxon>Asterales</taxon>
        <taxon>Asteraceae</taxon>
        <taxon>Asteroideae</taxon>
        <taxon>Heliantheae alliance</taxon>
        <taxon>Heliantheae</taxon>
        <taxon>Helianthus</taxon>
    </lineage>
</organism>
<dbReference type="InterPro" id="IPR053772">
    <property type="entry name" value="At1g61320/At1g61330-like"/>
</dbReference>
<evidence type="ECO:0000313" key="2">
    <source>
        <dbReference type="EMBL" id="KAF5771070.1"/>
    </source>
</evidence>
<dbReference type="Gene3D" id="1.20.1280.50">
    <property type="match status" value="1"/>
</dbReference>
<dbReference type="Pfam" id="PF23622">
    <property type="entry name" value="LRR_At1g61320_AtMIF1"/>
    <property type="match status" value="1"/>
</dbReference>
<dbReference type="Proteomes" id="UP000215914">
    <property type="component" value="Unassembled WGS sequence"/>
</dbReference>
<reference evidence="2" key="2">
    <citation type="submission" date="2020-06" db="EMBL/GenBank/DDBJ databases">
        <title>Helianthus annuus Genome sequencing and assembly Release 2.</title>
        <authorList>
            <person name="Gouzy J."/>
            <person name="Langlade N."/>
            <person name="Munos S."/>
        </authorList>
    </citation>
    <scope>NUCLEOTIDE SEQUENCE</scope>
    <source>
        <tissue evidence="2">Leaves</tissue>
    </source>
</reference>
<reference evidence="2" key="1">
    <citation type="journal article" date="2017" name="Nature">
        <title>The sunflower genome provides insights into oil metabolism, flowering and Asterid evolution.</title>
        <authorList>
            <person name="Badouin H."/>
            <person name="Gouzy J."/>
            <person name="Grassa C.J."/>
            <person name="Murat F."/>
            <person name="Staton S.E."/>
            <person name="Cottret L."/>
            <person name="Lelandais-Briere C."/>
            <person name="Owens G.L."/>
            <person name="Carrere S."/>
            <person name="Mayjonade B."/>
            <person name="Legrand L."/>
            <person name="Gill N."/>
            <person name="Kane N.C."/>
            <person name="Bowers J.E."/>
            <person name="Hubner S."/>
            <person name="Bellec A."/>
            <person name="Berard A."/>
            <person name="Berges H."/>
            <person name="Blanchet N."/>
            <person name="Boniface M.C."/>
            <person name="Brunel D."/>
            <person name="Catrice O."/>
            <person name="Chaidir N."/>
            <person name="Claudel C."/>
            <person name="Donnadieu C."/>
            <person name="Faraut T."/>
            <person name="Fievet G."/>
            <person name="Helmstetter N."/>
            <person name="King M."/>
            <person name="Knapp S.J."/>
            <person name="Lai Z."/>
            <person name="Le Paslier M.C."/>
            <person name="Lippi Y."/>
            <person name="Lorenzon L."/>
            <person name="Mandel J.R."/>
            <person name="Marage G."/>
            <person name="Marchand G."/>
            <person name="Marquand E."/>
            <person name="Bret-Mestries E."/>
            <person name="Morien E."/>
            <person name="Nambeesan S."/>
            <person name="Nguyen T."/>
            <person name="Pegot-Espagnet P."/>
            <person name="Pouilly N."/>
            <person name="Raftis F."/>
            <person name="Sallet E."/>
            <person name="Schiex T."/>
            <person name="Thomas J."/>
            <person name="Vandecasteele C."/>
            <person name="Vares D."/>
            <person name="Vear F."/>
            <person name="Vautrin S."/>
            <person name="Crespi M."/>
            <person name="Mangin B."/>
            <person name="Burke J.M."/>
            <person name="Salse J."/>
            <person name="Munos S."/>
            <person name="Vincourt P."/>
            <person name="Rieseberg L.H."/>
            <person name="Langlade N.B."/>
        </authorList>
    </citation>
    <scope>NUCLEOTIDE SEQUENCE</scope>
    <source>
        <tissue evidence="2">Leaves</tissue>
    </source>
</reference>
<protein>
    <submittedName>
        <fullName evidence="2">F-box domain, leucine-rich repeat domain superfamily, F-box-like domain superfamily</fullName>
    </submittedName>
</protein>
<keyword evidence="3" id="KW-1185">Reference proteome</keyword>
<dbReference type="InterPro" id="IPR036047">
    <property type="entry name" value="F-box-like_dom_sf"/>
</dbReference>
<evidence type="ECO:0000259" key="1">
    <source>
        <dbReference type="PROSITE" id="PS50181"/>
    </source>
</evidence>
<accession>A0A9K3H8J5</accession>
<feature type="domain" description="F-box" evidence="1">
    <location>
        <begin position="1"/>
        <end position="43"/>
    </location>
</feature>
<dbReference type="CDD" id="cd22160">
    <property type="entry name" value="F-box_AtFBL13-like"/>
    <property type="match status" value="1"/>
</dbReference>
<dbReference type="InterPro" id="IPR053781">
    <property type="entry name" value="F-box_AtFBL13-like"/>
</dbReference>
<dbReference type="Gramene" id="mRNA:HanXRQr2_Chr14g0666461">
    <property type="protein sequence ID" value="CDS:HanXRQr2_Chr14g0666461.1"/>
    <property type="gene ID" value="HanXRQr2_Chr14g0666461"/>
</dbReference>
<dbReference type="SMART" id="SM00256">
    <property type="entry name" value="FBOX"/>
    <property type="match status" value="1"/>
</dbReference>
<gene>
    <name evidence="2" type="ORF">HanXRQr2_Chr14g0666461</name>
</gene>
<dbReference type="Pfam" id="PF00646">
    <property type="entry name" value="F-box"/>
    <property type="match status" value="1"/>
</dbReference>
<comment type="caution">
    <text evidence="2">The sequence shown here is derived from an EMBL/GenBank/DDBJ whole genome shotgun (WGS) entry which is preliminary data.</text>
</comment>
<dbReference type="InterPro" id="IPR001810">
    <property type="entry name" value="F-box_dom"/>
</dbReference>
<dbReference type="PANTHER" id="PTHR34145:SF79">
    <property type="entry name" value="F-BOX DOMAIN, FBD DOMAIN, LEUCINE-RICH REPEAT DOMAIN SUPERFAMILY"/>
    <property type="match status" value="1"/>
</dbReference>
<dbReference type="AlphaFoldDB" id="A0A9K3H8J5"/>
<dbReference type="EMBL" id="MNCJ02000329">
    <property type="protein sequence ID" value="KAF5771070.1"/>
    <property type="molecule type" value="Genomic_DNA"/>
</dbReference>
<dbReference type="SUPFAM" id="SSF52047">
    <property type="entry name" value="RNI-like"/>
    <property type="match status" value="1"/>
</dbReference>
<evidence type="ECO:0000313" key="3">
    <source>
        <dbReference type="Proteomes" id="UP000215914"/>
    </source>
</evidence>
<dbReference type="PROSITE" id="PS50181">
    <property type="entry name" value="FBOX"/>
    <property type="match status" value="1"/>
</dbReference>
<name>A0A9K3H8J5_HELAN</name>
<dbReference type="InterPro" id="IPR032675">
    <property type="entry name" value="LRR_dom_sf"/>
</dbReference>
<dbReference type="PANTHER" id="PTHR34145">
    <property type="entry name" value="OS02G0105600 PROTEIN"/>
    <property type="match status" value="1"/>
</dbReference>
<dbReference type="Gene3D" id="3.80.10.10">
    <property type="entry name" value="Ribonuclease Inhibitor"/>
    <property type="match status" value="1"/>
</dbReference>
<proteinExistence type="predicted"/>